<sequence>MFASRKIILLLLVAIMAIAAVNASRDNEYDLRCKDRNISCGNGQELEQNRKCCRYSNSCSNGWSQEKCLASNCCKSKGGDNGDNDDFQLRCKDQDIDCGSGQTLMKNRKCCRYSDKCGGNWSQKKCLASNCCEDKH</sequence>
<protein>
    <submittedName>
        <fullName evidence="2">Uncharacterized protein</fullName>
    </submittedName>
</protein>
<dbReference type="AlphaFoldDB" id="A0A0L0FZK5"/>
<evidence type="ECO:0000256" key="1">
    <source>
        <dbReference type="SAM" id="SignalP"/>
    </source>
</evidence>
<dbReference type="GeneID" id="25906789"/>
<gene>
    <name evidence="2" type="ORF">SARC_06285</name>
</gene>
<dbReference type="EMBL" id="KQ242037">
    <property type="protein sequence ID" value="KNC81398.1"/>
    <property type="molecule type" value="Genomic_DNA"/>
</dbReference>
<keyword evidence="1" id="KW-0732">Signal</keyword>
<feature type="signal peptide" evidence="1">
    <location>
        <begin position="1"/>
        <end position="23"/>
    </location>
</feature>
<proteinExistence type="predicted"/>
<evidence type="ECO:0000313" key="2">
    <source>
        <dbReference type="EMBL" id="KNC81398.1"/>
    </source>
</evidence>
<reference evidence="2 3" key="1">
    <citation type="submission" date="2011-02" db="EMBL/GenBank/DDBJ databases">
        <title>The Genome Sequence of Sphaeroforma arctica JP610.</title>
        <authorList>
            <consortium name="The Broad Institute Genome Sequencing Platform"/>
            <person name="Russ C."/>
            <person name="Cuomo C."/>
            <person name="Young S.K."/>
            <person name="Zeng Q."/>
            <person name="Gargeya S."/>
            <person name="Alvarado L."/>
            <person name="Berlin A."/>
            <person name="Chapman S.B."/>
            <person name="Chen Z."/>
            <person name="Freedman E."/>
            <person name="Gellesch M."/>
            <person name="Goldberg J."/>
            <person name="Griggs A."/>
            <person name="Gujja S."/>
            <person name="Heilman E."/>
            <person name="Heiman D."/>
            <person name="Howarth C."/>
            <person name="Mehta T."/>
            <person name="Neiman D."/>
            <person name="Pearson M."/>
            <person name="Roberts A."/>
            <person name="Saif S."/>
            <person name="Shea T."/>
            <person name="Shenoy N."/>
            <person name="Sisk P."/>
            <person name="Stolte C."/>
            <person name="Sykes S."/>
            <person name="White J."/>
            <person name="Yandava C."/>
            <person name="Burger G."/>
            <person name="Gray M.W."/>
            <person name="Holland P.W.H."/>
            <person name="King N."/>
            <person name="Lang F.B.F."/>
            <person name="Roger A.J."/>
            <person name="Ruiz-Trillo I."/>
            <person name="Haas B."/>
            <person name="Nusbaum C."/>
            <person name="Birren B."/>
        </authorList>
    </citation>
    <scope>NUCLEOTIDE SEQUENCE [LARGE SCALE GENOMIC DNA]</scope>
    <source>
        <strain evidence="2 3">JP610</strain>
    </source>
</reference>
<organism evidence="2 3">
    <name type="scientific">Sphaeroforma arctica JP610</name>
    <dbReference type="NCBI Taxonomy" id="667725"/>
    <lineage>
        <taxon>Eukaryota</taxon>
        <taxon>Ichthyosporea</taxon>
        <taxon>Ichthyophonida</taxon>
        <taxon>Sphaeroforma</taxon>
    </lineage>
</organism>
<dbReference type="RefSeq" id="XP_014155300.1">
    <property type="nucleotide sequence ID" value="XM_014299825.1"/>
</dbReference>
<dbReference type="Proteomes" id="UP000054560">
    <property type="component" value="Unassembled WGS sequence"/>
</dbReference>
<feature type="chain" id="PRO_5005539088" evidence="1">
    <location>
        <begin position="24"/>
        <end position="136"/>
    </location>
</feature>
<name>A0A0L0FZK5_9EUKA</name>
<keyword evidence="3" id="KW-1185">Reference proteome</keyword>
<accession>A0A0L0FZK5</accession>
<evidence type="ECO:0000313" key="3">
    <source>
        <dbReference type="Proteomes" id="UP000054560"/>
    </source>
</evidence>